<dbReference type="STRING" id="1385521.N803_08785"/>
<dbReference type="AlphaFoldDB" id="A0A0A0JN64"/>
<name>A0A0A0JN64_9MICO</name>
<sequence>MTTALGSVAAGAILALVAIFGGVAAISPSANSAAKSERVVIYDAP</sequence>
<evidence type="ECO:0000313" key="1">
    <source>
        <dbReference type="EMBL" id="KGN38885.1"/>
    </source>
</evidence>
<reference evidence="1 2" key="1">
    <citation type="submission" date="2013-08" db="EMBL/GenBank/DDBJ databases">
        <title>The genome sequence of Knoellia subterranea.</title>
        <authorList>
            <person name="Zhu W."/>
            <person name="Wang G."/>
        </authorList>
    </citation>
    <scope>NUCLEOTIDE SEQUENCE [LARGE SCALE GENOMIC DNA]</scope>
    <source>
        <strain evidence="1 2">KCTC 19937</strain>
    </source>
</reference>
<comment type="caution">
    <text evidence="1">The sequence shown here is derived from an EMBL/GenBank/DDBJ whole genome shotgun (WGS) entry which is preliminary data.</text>
</comment>
<proteinExistence type="predicted"/>
<organism evidence="1 2">
    <name type="scientific">Knoellia subterranea KCTC 19937</name>
    <dbReference type="NCBI Taxonomy" id="1385521"/>
    <lineage>
        <taxon>Bacteria</taxon>
        <taxon>Bacillati</taxon>
        <taxon>Actinomycetota</taxon>
        <taxon>Actinomycetes</taxon>
        <taxon>Micrococcales</taxon>
        <taxon>Intrasporangiaceae</taxon>
        <taxon>Knoellia</taxon>
    </lineage>
</organism>
<keyword evidence="2" id="KW-1185">Reference proteome</keyword>
<accession>A0A0A0JN64</accession>
<dbReference type="Proteomes" id="UP000030011">
    <property type="component" value="Unassembled WGS sequence"/>
</dbReference>
<dbReference type="EMBL" id="AVPK01000002">
    <property type="protein sequence ID" value="KGN38885.1"/>
    <property type="molecule type" value="Genomic_DNA"/>
</dbReference>
<gene>
    <name evidence="1" type="ORF">N803_08785</name>
</gene>
<protein>
    <submittedName>
        <fullName evidence="1">Uncharacterized protein</fullName>
    </submittedName>
</protein>
<evidence type="ECO:0000313" key="2">
    <source>
        <dbReference type="Proteomes" id="UP000030011"/>
    </source>
</evidence>
<dbReference type="RefSeq" id="WP_156969665.1">
    <property type="nucleotide sequence ID" value="NZ_AVPK01000002.1"/>
</dbReference>